<dbReference type="Proteomes" id="UP001500301">
    <property type="component" value="Unassembled WGS sequence"/>
</dbReference>
<dbReference type="PANTHER" id="PTHR23501">
    <property type="entry name" value="MAJOR FACILITATOR SUPERFAMILY"/>
    <property type="match status" value="1"/>
</dbReference>
<feature type="transmembrane region" description="Helical" evidence="5">
    <location>
        <begin position="296"/>
        <end position="315"/>
    </location>
</feature>
<gene>
    <name evidence="7" type="ORF">GCM10022263_08380</name>
</gene>
<feature type="transmembrane region" description="Helical" evidence="5">
    <location>
        <begin position="327"/>
        <end position="349"/>
    </location>
</feature>
<comment type="caution">
    <text evidence="7">The sequence shown here is derived from an EMBL/GenBank/DDBJ whole genome shotgun (WGS) entry which is preliminary data.</text>
</comment>
<dbReference type="PROSITE" id="PS50850">
    <property type="entry name" value="MFS"/>
    <property type="match status" value="1"/>
</dbReference>
<evidence type="ECO:0000256" key="1">
    <source>
        <dbReference type="ARBA" id="ARBA00004141"/>
    </source>
</evidence>
<dbReference type="InterPro" id="IPR020846">
    <property type="entry name" value="MFS_dom"/>
</dbReference>
<evidence type="ECO:0000256" key="4">
    <source>
        <dbReference type="ARBA" id="ARBA00023136"/>
    </source>
</evidence>
<keyword evidence="3 5" id="KW-1133">Transmembrane helix</keyword>
<feature type="transmembrane region" description="Helical" evidence="5">
    <location>
        <begin position="355"/>
        <end position="377"/>
    </location>
</feature>
<feature type="domain" description="Major facilitator superfamily (MFS) profile" evidence="6">
    <location>
        <begin position="20"/>
        <end position="443"/>
    </location>
</feature>
<keyword evidence="4 5" id="KW-0472">Membrane</keyword>
<feature type="transmembrane region" description="Helical" evidence="5">
    <location>
        <begin position="143"/>
        <end position="167"/>
    </location>
</feature>
<evidence type="ECO:0000256" key="5">
    <source>
        <dbReference type="SAM" id="Phobius"/>
    </source>
</evidence>
<feature type="transmembrane region" description="Helical" evidence="5">
    <location>
        <begin position="89"/>
        <end position="111"/>
    </location>
</feature>
<name>A0ABP6UX73_9ACTN</name>
<dbReference type="Pfam" id="PF07690">
    <property type="entry name" value="MFS_1"/>
    <property type="match status" value="1"/>
</dbReference>
<feature type="transmembrane region" description="Helical" evidence="5">
    <location>
        <begin position="422"/>
        <end position="442"/>
    </location>
</feature>
<feature type="transmembrane region" description="Helical" evidence="5">
    <location>
        <begin position="117"/>
        <end position="136"/>
    </location>
</feature>
<evidence type="ECO:0000256" key="2">
    <source>
        <dbReference type="ARBA" id="ARBA00022692"/>
    </source>
</evidence>
<feature type="transmembrane region" description="Helical" evidence="5">
    <location>
        <begin position="256"/>
        <end position="276"/>
    </location>
</feature>
<keyword evidence="8" id="KW-1185">Reference proteome</keyword>
<reference evidence="8" key="1">
    <citation type="journal article" date="2019" name="Int. J. Syst. Evol. Microbiol.">
        <title>The Global Catalogue of Microorganisms (GCM) 10K type strain sequencing project: providing services to taxonomists for standard genome sequencing and annotation.</title>
        <authorList>
            <consortium name="The Broad Institute Genomics Platform"/>
            <consortium name="The Broad Institute Genome Sequencing Center for Infectious Disease"/>
            <person name="Wu L."/>
            <person name="Ma J."/>
        </authorList>
    </citation>
    <scope>NUCLEOTIDE SEQUENCE [LARGE SCALE GENOMIC DNA]</scope>
    <source>
        <strain evidence="8">JCM 17460</strain>
    </source>
</reference>
<feature type="transmembrane region" description="Helical" evidence="5">
    <location>
        <begin position="229"/>
        <end position="249"/>
    </location>
</feature>
<evidence type="ECO:0000313" key="7">
    <source>
        <dbReference type="EMBL" id="GAA3522560.1"/>
    </source>
</evidence>
<feature type="transmembrane region" description="Helical" evidence="5">
    <location>
        <begin position="206"/>
        <end position="223"/>
    </location>
</feature>
<dbReference type="InterPro" id="IPR011701">
    <property type="entry name" value="MFS"/>
</dbReference>
<accession>A0ABP6UX73</accession>
<evidence type="ECO:0000256" key="3">
    <source>
        <dbReference type="ARBA" id="ARBA00022989"/>
    </source>
</evidence>
<comment type="subcellular location">
    <subcellularLocation>
        <location evidence="1">Membrane</location>
        <topology evidence="1">Multi-pass membrane protein</topology>
    </subcellularLocation>
</comment>
<feature type="transmembrane region" description="Helical" evidence="5">
    <location>
        <begin position="173"/>
        <end position="194"/>
    </location>
</feature>
<evidence type="ECO:0000259" key="6">
    <source>
        <dbReference type="PROSITE" id="PS50850"/>
    </source>
</evidence>
<protein>
    <submittedName>
        <fullName evidence="7">MFS transporter</fullName>
    </submittedName>
</protein>
<dbReference type="PANTHER" id="PTHR23501:SF154">
    <property type="entry name" value="MULTIDRUG-EFFLUX TRANSPORTER RV1634-RELATED"/>
    <property type="match status" value="1"/>
</dbReference>
<dbReference type="EMBL" id="BAABBB010000004">
    <property type="protein sequence ID" value="GAA3522560.1"/>
    <property type="molecule type" value="Genomic_DNA"/>
</dbReference>
<feature type="transmembrane region" description="Helical" evidence="5">
    <location>
        <begin position="397"/>
        <end position="416"/>
    </location>
</feature>
<organism evidence="7 8">
    <name type="scientific">Nocardioides daeguensis</name>
    <dbReference type="NCBI Taxonomy" id="908359"/>
    <lineage>
        <taxon>Bacteria</taxon>
        <taxon>Bacillati</taxon>
        <taxon>Actinomycetota</taxon>
        <taxon>Actinomycetes</taxon>
        <taxon>Propionibacteriales</taxon>
        <taxon>Nocardioidaceae</taxon>
        <taxon>Nocardioides</taxon>
    </lineage>
</organism>
<evidence type="ECO:0000313" key="8">
    <source>
        <dbReference type="Proteomes" id="UP001500301"/>
    </source>
</evidence>
<sequence length="447" mass="45027">MTALAEPTATSPWRGRHGRTTVGVFSLAFLFAFEALAVATVMPDVADDLDGLRWYAVAFAAPLAASIVALAAAGAEVDRRGPGPALRRGLLVFCAGVVVAGLAPSMPVFLLGRLVHGYGGGVLGVALYVVIAQAYPEHLRPRVFAVLTTAWVLPALVGPVLAAQVAAAVGWRWVFLGVPLVAVAAWLLVAGAPSRPGVERAEPRRLPFAVLAAGGVLLVSLAGQRTLPAWPLLVALGLVAIGAGGRRLLPPGAWRMGAGLPAVLGSRAAIGTAFAAAEVYVPLLLTLRRGLSLAEAGWVLTVGAVTWSVGAVLAARWRVLADQPTRVRLGAVLLGGGIGCFALVAAPGVPLVVPVLGWACAGLGIGMAFSTLSVLALATAREGEEGRTSSALQVNDYLTNSAGLALGGVVFASFAATTPVAAATGLVVVAAVVGALALVPAARLGGS</sequence>
<dbReference type="RefSeq" id="WP_218232658.1">
    <property type="nucleotide sequence ID" value="NZ_BAABBB010000004.1"/>
</dbReference>
<feature type="transmembrane region" description="Helical" evidence="5">
    <location>
        <begin position="21"/>
        <end position="42"/>
    </location>
</feature>
<keyword evidence="2 5" id="KW-0812">Transmembrane</keyword>
<feature type="transmembrane region" description="Helical" evidence="5">
    <location>
        <begin position="54"/>
        <end position="77"/>
    </location>
</feature>
<proteinExistence type="predicted"/>